<dbReference type="SMART" id="SM00880">
    <property type="entry name" value="CHAD"/>
    <property type="match status" value="1"/>
</dbReference>
<dbReference type="EMBL" id="JADBEG010000001">
    <property type="protein sequence ID" value="MBE1495706.1"/>
    <property type="molecule type" value="Genomic_DNA"/>
</dbReference>
<dbReference type="PANTHER" id="PTHR39339:SF1">
    <property type="entry name" value="CHAD DOMAIN-CONTAINING PROTEIN"/>
    <property type="match status" value="1"/>
</dbReference>
<proteinExistence type="predicted"/>
<keyword evidence="3" id="KW-1185">Reference proteome</keyword>
<dbReference type="InterPro" id="IPR007899">
    <property type="entry name" value="CHAD_dom"/>
</dbReference>
<dbReference type="PANTHER" id="PTHR39339">
    <property type="entry name" value="SLR1444 PROTEIN"/>
    <property type="match status" value="1"/>
</dbReference>
<dbReference type="InterPro" id="IPR038186">
    <property type="entry name" value="CHAD_dom_sf"/>
</dbReference>
<accession>A0ABR9HXP2</accession>
<evidence type="ECO:0000313" key="3">
    <source>
        <dbReference type="Proteomes" id="UP000631670"/>
    </source>
</evidence>
<dbReference type="Proteomes" id="UP000631670">
    <property type="component" value="Unassembled WGS sequence"/>
</dbReference>
<feature type="domain" description="CHAD" evidence="1">
    <location>
        <begin position="99"/>
        <end position="365"/>
    </location>
</feature>
<evidence type="ECO:0000259" key="1">
    <source>
        <dbReference type="PROSITE" id="PS51708"/>
    </source>
</evidence>
<reference evidence="2 3" key="1">
    <citation type="submission" date="2020-10" db="EMBL/GenBank/DDBJ databases">
        <title>Sequencing the genomes of 1000 actinobacteria strains.</title>
        <authorList>
            <person name="Klenk H.-P."/>
        </authorList>
    </citation>
    <scope>NUCLEOTIDE SEQUENCE [LARGE SCALE GENOMIC DNA]</scope>
    <source>
        <strain evidence="2 3">DSM 44653</strain>
    </source>
</reference>
<protein>
    <submittedName>
        <fullName evidence="2">CHAD domain-containing protein</fullName>
    </submittedName>
</protein>
<dbReference type="PROSITE" id="PS51708">
    <property type="entry name" value="CHAD"/>
    <property type="match status" value="1"/>
</dbReference>
<organism evidence="2 3">
    <name type="scientific">Amycolatopsis lexingtonensis</name>
    <dbReference type="NCBI Taxonomy" id="218822"/>
    <lineage>
        <taxon>Bacteria</taxon>
        <taxon>Bacillati</taxon>
        <taxon>Actinomycetota</taxon>
        <taxon>Actinomycetes</taxon>
        <taxon>Pseudonocardiales</taxon>
        <taxon>Pseudonocardiaceae</taxon>
        <taxon>Amycolatopsis</taxon>
    </lineage>
</organism>
<comment type="caution">
    <text evidence="2">The sequence shown here is derived from an EMBL/GenBank/DDBJ whole genome shotgun (WGS) entry which is preliminary data.</text>
</comment>
<gene>
    <name evidence="2" type="ORF">H4696_002806</name>
</gene>
<dbReference type="Gene3D" id="1.40.20.10">
    <property type="entry name" value="CHAD domain"/>
    <property type="match status" value="1"/>
</dbReference>
<dbReference type="RefSeq" id="WP_086864753.1">
    <property type="nucleotide sequence ID" value="NZ_JADBEG010000001.1"/>
</dbReference>
<dbReference type="Pfam" id="PF05235">
    <property type="entry name" value="CHAD"/>
    <property type="match status" value="1"/>
</dbReference>
<name>A0ABR9HXP2_9PSEU</name>
<sequence>MSASVTVRHETEFFDTDSLRLLRNGLTLGNHAGRWCLDTPDGPVGVAGSPRAVPPTLSRLVRAYTRGDELVPVARLRGGPAELRALVGGRLTAPARPSDGSARCVVLEYVRAQIAALAAADLAVRQGKPDSVHRMRVAARRLRGVFSVYAPVLGGRKLLKELGGALRWLGGELAPARDTEVQWARSRAWARERTDAYFAELTEEGNARVRRALDSHRYVQLLNALDVLEVVLSEQPRREWPKAARRPAAKVLSRLARAMADDVDGRVAALPAAPDRDRAVHEVRKAAKRLRYALEAGAGVLPVGTGPLRDFQDLLGEFQDAVVARAHLRVLEARDGGLAAIIDAEAASAERCASALPGAWRDLRRDLRPLWTPARERT</sequence>
<evidence type="ECO:0000313" key="2">
    <source>
        <dbReference type="EMBL" id="MBE1495706.1"/>
    </source>
</evidence>